<gene>
    <name evidence="1" type="ORF">CVO76_13260</name>
</gene>
<protein>
    <submittedName>
        <fullName evidence="1">Uncharacterized protein</fullName>
    </submittedName>
</protein>
<organism evidence="1 2">
    <name type="scientific">Arthrobacter agilis</name>
    <dbReference type="NCBI Taxonomy" id="37921"/>
    <lineage>
        <taxon>Bacteria</taxon>
        <taxon>Bacillati</taxon>
        <taxon>Actinomycetota</taxon>
        <taxon>Actinomycetes</taxon>
        <taxon>Micrococcales</taxon>
        <taxon>Micrococcaceae</taxon>
        <taxon>Arthrobacter</taxon>
    </lineage>
</organism>
<evidence type="ECO:0000313" key="1">
    <source>
        <dbReference type="EMBL" id="AUZ88499.1"/>
    </source>
</evidence>
<dbReference type="EMBL" id="CP024915">
    <property type="protein sequence ID" value="AUZ88499.1"/>
    <property type="molecule type" value="Genomic_DNA"/>
</dbReference>
<proteinExistence type="predicted"/>
<dbReference type="RefSeq" id="WP_208739603.1">
    <property type="nucleotide sequence ID" value="NZ_CP024915.1"/>
</dbReference>
<evidence type="ECO:0000313" key="2">
    <source>
        <dbReference type="Proteomes" id="UP000239187"/>
    </source>
</evidence>
<dbReference type="AlphaFoldDB" id="A0A2L0UGX6"/>
<name>A0A2L0UGX6_9MICC</name>
<dbReference type="Proteomes" id="UP000239187">
    <property type="component" value="Chromosome"/>
</dbReference>
<sequence length="87" mass="9579">MALSSASIIPVPRIPIGQSSPDQGDIPFCAACDTAEHMAFEDFVPSRVLPDGQEHLGTVSYLCMGCNQYSSHAVPDFWQPPAWHWYV</sequence>
<accession>A0A2L0UGX6</accession>
<reference evidence="1 2" key="1">
    <citation type="submission" date="2017-11" db="EMBL/GenBank/DDBJ databases">
        <title>Draft genome of Arthrobacter agilis strain UMCV2, a plant growth-promoting rhizobacterium and biocontrol capacity of phytopathogenic fungi.</title>
        <authorList>
            <person name="Martinez-Camara R."/>
            <person name="Santoyo G."/>
            <person name="Moreno-Hagelsieb G."/>
            <person name="Valencia-Cantero E."/>
        </authorList>
    </citation>
    <scope>NUCLEOTIDE SEQUENCE [LARGE SCALE GENOMIC DNA]</scope>
    <source>
        <strain evidence="1 2">UMCV2</strain>
    </source>
</reference>